<keyword evidence="2" id="KW-0472">Membrane</keyword>
<keyword evidence="4" id="KW-0378">Hydrolase</keyword>
<accession>A0A7K1LB65</accession>
<feature type="transmembrane region" description="Helical" evidence="2">
    <location>
        <begin position="54"/>
        <end position="73"/>
    </location>
</feature>
<reference evidence="4 5" key="1">
    <citation type="submission" date="2019-11" db="EMBL/GenBank/DDBJ databases">
        <authorList>
            <person name="Cao P."/>
        </authorList>
    </citation>
    <scope>NUCLEOTIDE SEQUENCE [LARGE SCALE GENOMIC DNA]</scope>
    <source>
        <strain evidence="4 5">NEAU-AAG5</strain>
    </source>
</reference>
<dbReference type="AlphaFoldDB" id="A0A7K1LB65"/>
<name>A0A7K1LB65_9ACTN</name>
<dbReference type="EMBL" id="WOFH01000015">
    <property type="protein sequence ID" value="MUN41669.1"/>
    <property type="molecule type" value="Genomic_DNA"/>
</dbReference>
<evidence type="ECO:0000256" key="1">
    <source>
        <dbReference type="SAM" id="MobiDB-lite"/>
    </source>
</evidence>
<dbReference type="GO" id="GO:0004175">
    <property type="term" value="F:endopeptidase activity"/>
    <property type="evidence" value="ECO:0007669"/>
    <property type="project" value="UniProtKB-ARBA"/>
</dbReference>
<evidence type="ECO:0000259" key="3">
    <source>
        <dbReference type="Pfam" id="PF02517"/>
    </source>
</evidence>
<keyword evidence="2" id="KW-0812">Transmembrane</keyword>
<keyword evidence="2" id="KW-1133">Transmembrane helix</keyword>
<feature type="transmembrane region" description="Helical" evidence="2">
    <location>
        <begin position="93"/>
        <end position="114"/>
    </location>
</feature>
<feature type="transmembrane region" description="Helical" evidence="2">
    <location>
        <begin position="159"/>
        <end position="180"/>
    </location>
</feature>
<proteinExistence type="predicted"/>
<organism evidence="4 5">
    <name type="scientific">Actinomadura litoris</name>
    <dbReference type="NCBI Taxonomy" id="2678616"/>
    <lineage>
        <taxon>Bacteria</taxon>
        <taxon>Bacillati</taxon>
        <taxon>Actinomycetota</taxon>
        <taxon>Actinomycetes</taxon>
        <taxon>Streptosporangiales</taxon>
        <taxon>Thermomonosporaceae</taxon>
        <taxon>Actinomadura</taxon>
    </lineage>
</organism>
<feature type="region of interest" description="Disordered" evidence="1">
    <location>
        <begin position="1"/>
        <end position="44"/>
    </location>
</feature>
<feature type="transmembrane region" description="Helical" evidence="2">
    <location>
        <begin position="293"/>
        <end position="316"/>
    </location>
</feature>
<comment type="caution">
    <text evidence="4">The sequence shown here is derived from an EMBL/GenBank/DDBJ whole genome shotgun (WGS) entry which is preliminary data.</text>
</comment>
<dbReference type="GO" id="GO:0008237">
    <property type="term" value="F:metallopeptidase activity"/>
    <property type="evidence" value="ECO:0007669"/>
    <property type="project" value="UniProtKB-KW"/>
</dbReference>
<protein>
    <submittedName>
        <fullName evidence="4">CPBP family intramembrane metalloprotease</fullName>
    </submittedName>
</protein>
<keyword evidence="4" id="KW-0482">Metalloprotease</keyword>
<dbReference type="GO" id="GO:0006508">
    <property type="term" value="P:proteolysis"/>
    <property type="evidence" value="ECO:0007669"/>
    <property type="project" value="UniProtKB-KW"/>
</dbReference>
<dbReference type="InterPro" id="IPR003675">
    <property type="entry name" value="Rce1/LyrA-like_dom"/>
</dbReference>
<keyword evidence="5" id="KW-1185">Reference proteome</keyword>
<evidence type="ECO:0000313" key="5">
    <source>
        <dbReference type="Proteomes" id="UP000432015"/>
    </source>
</evidence>
<dbReference type="GO" id="GO:0080120">
    <property type="term" value="P:CAAX-box protein maturation"/>
    <property type="evidence" value="ECO:0007669"/>
    <property type="project" value="UniProtKB-ARBA"/>
</dbReference>
<feature type="transmembrane region" description="Helical" evidence="2">
    <location>
        <begin position="339"/>
        <end position="358"/>
    </location>
</feature>
<gene>
    <name evidence="4" type="ORF">GNZ18_34530</name>
</gene>
<dbReference type="Pfam" id="PF02517">
    <property type="entry name" value="Rce1-like"/>
    <property type="match status" value="1"/>
</dbReference>
<evidence type="ECO:0000313" key="4">
    <source>
        <dbReference type="EMBL" id="MUN41669.1"/>
    </source>
</evidence>
<keyword evidence="4" id="KW-0645">Protease</keyword>
<dbReference type="Proteomes" id="UP000432015">
    <property type="component" value="Unassembled WGS sequence"/>
</dbReference>
<sequence length="372" mass="38732">MPLGSTSKRPGRPSSPPADAAPPSATPGARTATPVSRWLDSPPSARDLPPLTGLRGYLTACALLAVLLGPDLVKRIAVGAHLAGAPAWVTWPRHWPAAAIYGAVLTATAVWLLALEGRRARRADPDGCRPVLPTAAAGGVGLLGVALCALTGTGRGQTWADIIGVVAVAGAGVWLCLGVARDRGISAAQMGIAPPWAADRPGRIQAVTIAAISLSACVIGTKLLIPHQMSLPVPTMTTSQADLLGGTDLSFRVMGLAAGFREETVFVAATAVMLTAAGRPLRELYAVSMTARILWHAYIGVPALGVALFAVANLWLFTRTRRLTPLITVHLAYNALLDYWPQGLTYVLVLLILAALLLQADARPAHRSGKTP</sequence>
<feature type="domain" description="CAAX prenyl protease 2/Lysostaphin resistance protein A-like" evidence="3">
    <location>
        <begin position="253"/>
        <end position="336"/>
    </location>
</feature>
<feature type="transmembrane region" description="Helical" evidence="2">
    <location>
        <begin position="135"/>
        <end position="153"/>
    </location>
</feature>
<evidence type="ECO:0000256" key="2">
    <source>
        <dbReference type="SAM" id="Phobius"/>
    </source>
</evidence>